<gene>
    <name evidence="2" type="ORF">GLOTRDRAFT_130988</name>
</gene>
<reference evidence="2 3" key="1">
    <citation type="journal article" date="2012" name="Science">
        <title>The Paleozoic origin of enzymatic lignin decomposition reconstructed from 31 fungal genomes.</title>
        <authorList>
            <person name="Floudas D."/>
            <person name="Binder M."/>
            <person name="Riley R."/>
            <person name="Barry K."/>
            <person name="Blanchette R.A."/>
            <person name="Henrissat B."/>
            <person name="Martinez A.T."/>
            <person name="Otillar R."/>
            <person name="Spatafora J.W."/>
            <person name="Yadav J.S."/>
            <person name="Aerts A."/>
            <person name="Benoit I."/>
            <person name="Boyd A."/>
            <person name="Carlson A."/>
            <person name="Copeland A."/>
            <person name="Coutinho P.M."/>
            <person name="de Vries R.P."/>
            <person name="Ferreira P."/>
            <person name="Findley K."/>
            <person name="Foster B."/>
            <person name="Gaskell J."/>
            <person name="Glotzer D."/>
            <person name="Gorecki P."/>
            <person name="Heitman J."/>
            <person name="Hesse C."/>
            <person name="Hori C."/>
            <person name="Igarashi K."/>
            <person name="Jurgens J.A."/>
            <person name="Kallen N."/>
            <person name="Kersten P."/>
            <person name="Kohler A."/>
            <person name="Kuees U."/>
            <person name="Kumar T.K.A."/>
            <person name="Kuo A."/>
            <person name="LaButti K."/>
            <person name="Larrondo L.F."/>
            <person name="Lindquist E."/>
            <person name="Ling A."/>
            <person name="Lombard V."/>
            <person name="Lucas S."/>
            <person name="Lundell T."/>
            <person name="Martin R."/>
            <person name="McLaughlin D.J."/>
            <person name="Morgenstern I."/>
            <person name="Morin E."/>
            <person name="Murat C."/>
            <person name="Nagy L.G."/>
            <person name="Nolan M."/>
            <person name="Ohm R.A."/>
            <person name="Patyshakuliyeva A."/>
            <person name="Rokas A."/>
            <person name="Ruiz-Duenas F.J."/>
            <person name="Sabat G."/>
            <person name="Salamov A."/>
            <person name="Samejima M."/>
            <person name="Schmutz J."/>
            <person name="Slot J.C."/>
            <person name="St John F."/>
            <person name="Stenlid J."/>
            <person name="Sun H."/>
            <person name="Sun S."/>
            <person name="Syed K."/>
            <person name="Tsang A."/>
            <person name="Wiebenga A."/>
            <person name="Young D."/>
            <person name="Pisabarro A."/>
            <person name="Eastwood D.C."/>
            <person name="Martin F."/>
            <person name="Cullen D."/>
            <person name="Grigoriev I.V."/>
            <person name="Hibbett D.S."/>
        </authorList>
    </citation>
    <scope>NUCLEOTIDE SEQUENCE [LARGE SCALE GENOMIC DNA]</scope>
    <source>
        <strain evidence="2 3">ATCC 11539</strain>
    </source>
</reference>
<dbReference type="EMBL" id="KB469305">
    <property type="protein sequence ID" value="EPQ53651.1"/>
    <property type="molecule type" value="Genomic_DNA"/>
</dbReference>
<feature type="domain" description="Ribosomal RNA methyltransferase FtsJ" evidence="1">
    <location>
        <begin position="83"/>
        <end position="255"/>
    </location>
</feature>
<dbReference type="HOGENOM" id="CLU_043071_1_0_1"/>
<keyword evidence="3" id="KW-1185">Reference proteome</keyword>
<dbReference type="GO" id="GO:0008168">
    <property type="term" value="F:methyltransferase activity"/>
    <property type="evidence" value="ECO:0007669"/>
    <property type="project" value="InterPro"/>
</dbReference>
<dbReference type="Pfam" id="PF01728">
    <property type="entry name" value="FtsJ"/>
    <property type="match status" value="1"/>
</dbReference>
<organism evidence="2 3">
    <name type="scientific">Gloeophyllum trabeum (strain ATCC 11539 / FP-39264 / Madison 617)</name>
    <name type="common">Brown rot fungus</name>
    <dbReference type="NCBI Taxonomy" id="670483"/>
    <lineage>
        <taxon>Eukaryota</taxon>
        <taxon>Fungi</taxon>
        <taxon>Dikarya</taxon>
        <taxon>Basidiomycota</taxon>
        <taxon>Agaricomycotina</taxon>
        <taxon>Agaricomycetes</taxon>
        <taxon>Gloeophyllales</taxon>
        <taxon>Gloeophyllaceae</taxon>
        <taxon>Gloeophyllum</taxon>
    </lineage>
</organism>
<protein>
    <recommendedName>
        <fullName evidence="1">Ribosomal RNA methyltransferase FtsJ domain-containing protein</fullName>
    </recommendedName>
</protein>
<dbReference type="RefSeq" id="XP_007867957.1">
    <property type="nucleotide sequence ID" value="XM_007869766.1"/>
</dbReference>
<evidence type="ECO:0000313" key="2">
    <source>
        <dbReference type="EMBL" id="EPQ53651.1"/>
    </source>
</evidence>
<dbReference type="Proteomes" id="UP000030669">
    <property type="component" value="Unassembled WGS sequence"/>
</dbReference>
<dbReference type="InterPro" id="IPR002877">
    <property type="entry name" value="RNA_MeTrfase_FtsJ_dom"/>
</dbReference>
<dbReference type="AlphaFoldDB" id="S7Q128"/>
<dbReference type="SUPFAM" id="SSF53335">
    <property type="entry name" value="S-adenosyl-L-methionine-dependent methyltransferases"/>
    <property type="match status" value="1"/>
</dbReference>
<evidence type="ECO:0000313" key="3">
    <source>
        <dbReference type="Proteomes" id="UP000030669"/>
    </source>
</evidence>
<dbReference type="OrthoDB" id="417125at2759"/>
<dbReference type="GeneID" id="19302202"/>
<name>S7Q128_GLOTA</name>
<proteinExistence type="predicted"/>
<dbReference type="Gene3D" id="3.40.50.12760">
    <property type="match status" value="1"/>
</dbReference>
<sequence>MSKTDHETLAEAIIARGCPQLQRLRELRATGWKDPKLDCDFAVQRTVADNADTELSFYWFNRMKAIMQEIDLWTHCVSLRPLDFLDLGCCPGGFSSYILATNRNARGVGVSLPVEDGGHEYTLEHAHRPRFDIYFADVTSYQLGPTNVHHQRLYYLPSQISSTLFGLVILDGHQLRTQISKYKVPWDIDRLLVSQMIIALQVVRPGGNVVIKLTHPERITTAKILYMFDILSERLFTHKPRTMHQNRGSFYAIARGVGKGVRAAWQPRMLQALQELWLEITFGGIEGKGRFVEGADFDFAITTEDLHQKYLDRLISLGLGVWSVQARSLESWFRKKRIL</sequence>
<dbReference type="GO" id="GO:0032259">
    <property type="term" value="P:methylation"/>
    <property type="evidence" value="ECO:0007669"/>
    <property type="project" value="InterPro"/>
</dbReference>
<dbReference type="eggNOG" id="ENOG502S5H8">
    <property type="taxonomic scope" value="Eukaryota"/>
</dbReference>
<dbReference type="OMA" id="THYEDER"/>
<accession>S7Q128</accession>
<dbReference type="KEGG" id="gtr:GLOTRDRAFT_130988"/>
<dbReference type="STRING" id="670483.S7Q128"/>
<evidence type="ECO:0000259" key="1">
    <source>
        <dbReference type="Pfam" id="PF01728"/>
    </source>
</evidence>
<dbReference type="InterPro" id="IPR029063">
    <property type="entry name" value="SAM-dependent_MTases_sf"/>
</dbReference>